<feature type="transmembrane region" description="Helical" evidence="1">
    <location>
        <begin position="55"/>
        <end position="75"/>
    </location>
</feature>
<gene>
    <name evidence="2" type="ORF">SAMN02745225_01128</name>
</gene>
<proteinExistence type="predicted"/>
<evidence type="ECO:0000313" key="3">
    <source>
        <dbReference type="Proteomes" id="UP000184295"/>
    </source>
</evidence>
<evidence type="ECO:0000313" key="2">
    <source>
        <dbReference type="EMBL" id="SHE61221.1"/>
    </source>
</evidence>
<dbReference type="EMBL" id="FQUL01000012">
    <property type="protein sequence ID" value="SHE61221.1"/>
    <property type="molecule type" value="Genomic_DNA"/>
</dbReference>
<evidence type="ECO:0000256" key="1">
    <source>
        <dbReference type="SAM" id="Phobius"/>
    </source>
</evidence>
<protein>
    <submittedName>
        <fullName evidence="2">Uncharacterized protein</fullName>
    </submittedName>
</protein>
<keyword evidence="1" id="KW-0472">Membrane</keyword>
<accession>A0A1M4UWV2</accession>
<sequence length="97" mass="10910">MMLSMSINDISTDFSHVEGLFHHPIRKILRHTDTDVISASIKIAHPIRLITSHPVAQLAVLIGLLASLLLLRLHLDLKEVLLEVHGLCRDFGFKWGI</sequence>
<dbReference type="Proteomes" id="UP000184295">
    <property type="component" value="Unassembled WGS sequence"/>
</dbReference>
<dbReference type="AlphaFoldDB" id="A0A1M4UWV2"/>
<keyword evidence="1" id="KW-0812">Transmembrane</keyword>
<reference evidence="3" key="1">
    <citation type="submission" date="2016-11" db="EMBL/GenBank/DDBJ databases">
        <authorList>
            <person name="Varghese N."/>
            <person name="Submissions S."/>
        </authorList>
    </citation>
    <scope>NUCLEOTIDE SEQUENCE [LARGE SCALE GENOMIC DNA]</scope>
    <source>
        <strain evidence="3">DSM 19514</strain>
    </source>
</reference>
<keyword evidence="1" id="KW-1133">Transmembrane helix</keyword>
<organism evidence="2 3">
    <name type="scientific">Ferrithrix thermotolerans DSM 19514</name>
    <dbReference type="NCBI Taxonomy" id="1121881"/>
    <lineage>
        <taxon>Bacteria</taxon>
        <taxon>Bacillati</taxon>
        <taxon>Actinomycetota</taxon>
        <taxon>Acidimicrobiia</taxon>
        <taxon>Acidimicrobiales</taxon>
        <taxon>Acidimicrobiaceae</taxon>
        <taxon>Ferrithrix</taxon>
    </lineage>
</organism>
<dbReference type="RefSeq" id="WP_072789783.1">
    <property type="nucleotide sequence ID" value="NZ_FQUL01000012.1"/>
</dbReference>
<name>A0A1M4UWV2_9ACTN</name>
<keyword evidence="3" id="KW-1185">Reference proteome</keyword>